<evidence type="ECO:0000313" key="3">
    <source>
        <dbReference type="WBParaSite" id="GPUH_0000056801-mRNA-1"/>
    </source>
</evidence>
<dbReference type="Proteomes" id="UP000271098">
    <property type="component" value="Unassembled WGS sequence"/>
</dbReference>
<dbReference type="EMBL" id="UYRT01000534">
    <property type="protein sequence ID" value="VDK28317.1"/>
    <property type="molecule type" value="Genomic_DNA"/>
</dbReference>
<accession>A0A183CVS7</accession>
<protein>
    <submittedName>
        <fullName evidence="3">Secreted protein</fullName>
    </submittedName>
</protein>
<sequence>MNDDAVMLALIAIEFRGSPWRPKGMCLIECALRVPVLLPLAPDALVPLTALRDPRARLDALSLSCWRWSSF</sequence>
<dbReference type="AlphaFoldDB" id="A0A183CVS7"/>
<keyword evidence="2" id="KW-1185">Reference proteome</keyword>
<dbReference type="WBParaSite" id="GPUH_0000056801-mRNA-1">
    <property type="protein sequence ID" value="GPUH_0000056801-mRNA-1"/>
    <property type="gene ID" value="GPUH_0000056801"/>
</dbReference>
<evidence type="ECO:0000313" key="1">
    <source>
        <dbReference type="EMBL" id="VDK28317.1"/>
    </source>
</evidence>
<evidence type="ECO:0000313" key="2">
    <source>
        <dbReference type="Proteomes" id="UP000271098"/>
    </source>
</evidence>
<name>A0A183CVS7_9BILA</name>
<proteinExistence type="predicted"/>
<organism evidence="3">
    <name type="scientific">Gongylonema pulchrum</name>
    <dbReference type="NCBI Taxonomy" id="637853"/>
    <lineage>
        <taxon>Eukaryota</taxon>
        <taxon>Metazoa</taxon>
        <taxon>Ecdysozoa</taxon>
        <taxon>Nematoda</taxon>
        <taxon>Chromadorea</taxon>
        <taxon>Rhabditida</taxon>
        <taxon>Spirurina</taxon>
        <taxon>Spiruromorpha</taxon>
        <taxon>Spiruroidea</taxon>
        <taxon>Gongylonematidae</taxon>
        <taxon>Gongylonema</taxon>
    </lineage>
</organism>
<reference evidence="3" key="1">
    <citation type="submission" date="2016-06" db="UniProtKB">
        <authorList>
            <consortium name="WormBaseParasite"/>
        </authorList>
    </citation>
    <scope>IDENTIFICATION</scope>
</reference>
<gene>
    <name evidence="1" type="ORF">GPUH_LOCUS567</name>
</gene>
<reference evidence="1 2" key="2">
    <citation type="submission" date="2018-11" db="EMBL/GenBank/DDBJ databases">
        <authorList>
            <consortium name="Pathogen Informatics"/>
        </authorList>
    </citation>
    <scope>NUCLEOTIDE SEQUENCE [LARGE SCALE GENOMIC DNA]</scope>
</reference>